<dbReference type="InterPro" id="IPR002347">
    <property type="entry name" value="SDR_fam"/>
</dbReference>
<name>A0A8J2TCU9_ZYGB2</name>
<dbReference type="PANTHER" id="PTHR42760">
    <property type="entry name" value="SHORT-CHAIN DEHYDROGENASES/REDUCTASES FAMILY MEMBER"/>
    <property type="match status" value="1"/>
</dbReference>
<dbReference type="OrthoDB" id="417891at2759"/>
<evidence type="ECO:0000256" key="2">
    <source>
        <dbReference type="ARBA" id="ARBA00022857"/>
    </source>
</evidence>
<keyword evidence="2" id="KW-0521">NADP</keyword>
<sequence>MTHIEPVALITGASRGIGKAIVQKLSRQGLSCICVASSKESISHICLGDHLSVTRKHQRHRSLAVDLARWPQWLSQKSYPGIDYLPLIQEGFFPLLDTRSWGVEQADVQYRLSLLVNCAGTTQSSISLRTDPLEAQRIMNINFMSSISMCNSTIRSMIRSRTDSSFPLQIINVSSVLGASDLVIPGTSVYTASKAALSHYTKVLAQEILPLGIRVASICPGLVSKTDMIKGLDQSAQTKLKEIMKSKVSTPEEIASQVWAIYSRH</sequence>
<dbReference type="GO" id="GO:0016616">
    <property type="term" value="F:oxidoreductase activity, acting on the CH-OH group of donors, NAD or NADP as acceptor"/>
    <property type="evidence" value="ECO:0007669"/>
    <property type="project" value="TreeGrafter"/>
</dbReference>
<evidence type="ECO:0000313" key="5">
    <source>
        <dbReference type="EMBL" id="CDF92033.1"/>
    </source>
</evidence>
<evidence type="ECO:0000313" key="6">
    <source>
        <dbReference type="Proteomes" id="UP000019375"/>
    </source>
</evidence>
<dbReference type="PANTHER" id="PTHR42760:SF133">
    <property type="entry name" value="3-OXOACYL-[ACYL-CARRIER-PROTEIN] REDUCTASE"/>
    <property type="match status" value="1"/>
</dbReference>
<dbReference type="PRINTS" id="PR00081">
    <property type="entry name" value="GDHRDH"/>
</dbReference>
<keyword evidence="6" id="KW-1185">Reference proteome</keyword>
<dbReference type="InterPro" id="IPR036291">
    <property type="entry name" value="NAD(P)-bd_dom_sf"/>
</dbReference>
<dbReference type="GO" id="GO:0006633">
    <property type="term" value="P:fatty acid biosynthetic process"/>
    <property type="evidence" value="ECO:0007669"/>
    <property type="project" value="TreeGrafter"/>
</dbReference>
<dbReference type="PRINTS" id="PR00080">
    <property type="entry name" value="SDRFAMILY"/>
</dbReference>
<evidence type="ECO:0000256" key="3">
    <source>
        <dbReference type="ARBA" id="ARBA00023002"/>
    </source>
</evidence>
<organism evidence="5 6">
    <name type="scientific">Zygosaccharomyces bailii (strain CLIB 213 / ATCC 58445 / CBS 680 / BCRC 21525 / NBRC 1098 / NCYC 1416 / NRRL Y-2227)</name>
    <dbReference type="NCBI Taxonomy" id="1333698"/>
    <lineage>
        <taxon>Eukaryota</taxon>
        <taxon>Fungi</taxon>
        <taxon>Dikarya</taxon>
        <taxon>Ascomycota</taxon>
        <taxon>Saccharomycotina</taxon>
        <taxon>Saccharomycetes</taxon>
        <taxon>Saccharomycetales</taxon>
        <taxon>Saccharomycetaceae</taxon>
        <taxon>Zygosaccharomyces</taxon>
    </lineage>
</organism>
<dbReference type="Gene3D" id="3.40.50.720">
    <property type="entry name" value="NAD(P)-binding Rossmann-like Domain"/>
    <property type="match status" value="1"/>
</dbReference>
<accession>A0A8J2TCU9</accession>
<dbReference type="CDD" id="cd05233">
    <property type="entry name" value="SDR_c"/>
    <property type="match status" value="1"/>
</dbReference>
<evidence type="ECO:0000256" key="4">
    <source>
        <dbReference type="RuleBase" id="RU000363"/>
    </source>
</evidence>
<dbReference type="Proteomes" id="UP000019375">
    <property type="component" value="Unassembled WGS sequence"/>
</dbReference>
<dbReference type="InterPro" id="IPR020904">
    <property type="entry name" value="Sc_DH/Rdtase_CS"/>
</dbReference>
<comment type="similarity">
    <text evidence="1 4">Belongs to the short-chain dehydrogenases/reductases (SDR) family.</text>
</comment>
<keyword evidence="3" id="KW-0560">Oxidoreductase</keyword>
<dbReference type="Pfam" id="PF00106">
    <property type="entry name" value="adh_short"/>
    <property type="match status" value="2"/>
</dbReference>
<dbReference type="GO" id="GO:0048038">
    <property type="term" value="F:quinone binding"/>
    <property type="evidence" value="ECO:0007669"/>
    <property type="project" value="TreeGrafter"/>
</dbReference>
<evidence type="ECO:0000256" key="1">
    <source>
        <dbReference type="ARBA" id="ARBA00006484"/>
    </source>
</evidence>
<dbReference type="SUPFAM" id="SSF51735">
    <property type="entry name" value="NAD(P)-binding Rossmann-fold domains"/>
    <property type="match status" value="1"/>
</dbReference>
<dbReference type="EMBL" id="HG316471">
    <property type="protein sequence ID" value="CDF92033.1"/>
    <property type="molecule type" value="Genomic_DNA"/>
</dbReference>
<gene>
    <name evidence="5" type="ORF">BN860_00606g</name>
</gene>
<dbReference type="PROSITE" id="PS00061">
    <property type="entry name" value="ADH_SHORT"/>
    <property type="match status" value="1"/>
</dbReference>
<reference evidence="6" key="1">
    <citation type="journal article" date="2013" name="Genome Announc.">
        <title>Genome sequence of the food spoilage yeast Zygosaccharomyces bailii CLIB 213(T).</title>
        <authorList>
            <person name="Galeote V."/>
            <person name="Bigey F."/>
            <person name="Devillers H."/>
            <person name="Neuveglise C."/>
            <person name="Dequin S."/>
        </authorList>
    </citation>
    <scope>NUCLEOTIDE SEQUENCE [LARGE SCALE GENOMIC DNA]</scope>
    <source>
        <strain evidence="6">CLIB 213 / ATCC 58445 / CBS 680 / CCRC 21525 / NBRC 1098 / NCYC 1416 / NRRL Y-2227</strain>
    </source>
</reference>
<dbReference type="AlphaFoldDB" id="A0A8J2TCU9"/>
<protein>
    <submittedName>
        <fullName evidence="5">ZYBA0S18-00606g1_1</fullName>
    </submittedName>
</protein>
<proteinExistence type="inferred from homology"/>